<evidence type="ECO:0000256" key="8">
    <source>
        <dbReference type="ARBA" id="ARBA00022857"/>
    </source>
</evidence>
<dbReference type="EMBL" id="JAVYII010000009">
    <property type="protein sequence ID" value="MDT9595055.1"/>
    <property type="molecule type" value="Genomic_DNA"/>
</dbReference>
<dbReference type="GO" id="GO:0004497">
    <property type="term" value="F:monooxygenase activity"/>
    <property type="evidence" value="ECO:0007669"/>
    <property type="project" value="UniProtKB-KW"/>
</dbReference>
<dbReference type="PANTHER" id="PTHR42802">
    <property type="entry name" value="MONOOXYGENASE"/>
    <property type="match status" value="1"/>
</dbReference>
<dbReference type="Pfam" id="PF13434">
    <property type="entry name" value="Lys_Orn_oxgnase"/>
    <property type="match status" value="1"/>
</dbReference>
<accession>A0ABU3Q0L8</accession>
<evidence type="ECO:0000256" key="12">
    <source>
        <dbReference type="ARBA" id="ARBA00031158"/>
    </source>
</evidence>
<evidence type="ECO:0000256" key="11">
    <source>
        <dbReference type="ARBA" id="ARBA00029939"/>
    </source>
</evidence>
<evidence type="ECO:0000256" key="9">
    <source>
        <dbReference type="ARBA" id="ARBA00023002"/>
    </source>
</evidence>
<evidence type="ECO:0000256" key="5">
    <source>
        <dbReference type="ARBA" id="ARBA00016406"/>
    </source>
</evidence>
<evidence type="ECO:0000256" key="3">
    <source>
        <dbReference type="ARBA" id="ARBA00007588"/>
    </source>
</evidence>
<comment type="catalytic activity">
    <reaction evidence="15">
        <text>L-lysine + NADPH + O2 = N(6)-hydroxy-L-lysine + NADP(+) + H2O</text>
        <dbReference type="Rhea" id="RHEA:23228"/>
        <dbReference type="ChEBI" id="CHEBI:15377"/>
        <dbReference type="ChEBI" id="CHEBI:15379"/>
        <dbReference type="ChEBI" id="CHEBI:32551"/>
        <dbReference type="ChEBI" id="CHEBI:57783"/>
        <dbReference type="ChEBI" id="CHEBI:57820"/>
        <dbReference type="ChEBI" id="CHEBI:58349"/>
        <dbReference type="EC" id="1.14.13.59"/>
    </reaction>
</comment>
<sequence length="433" mass="48415">MRVHDLLGVGLGPFNLGLACLAEPLVDLDAVFLEARGEFRWHPGMMLDDATLQVPFLADLVSLADPTSPFSFLAWLKETGRLYPFYVRESFYPMRSEYDAYCRWAAQRLTSITYDREVTEVEWDAGADAYAVHSRDPHTGARHTHLARRLVLGVGTTPHQPEALRDLDGPAWHSARYLEVRDELLTHDDVTVVGSGQSAAEVFSDLLDAVRPEVRLRWVTRSPRFFPLEYTKLTLELTSPEYSRHFRSLPDERREALLATQAGLYKGISGDLVDAIHEQLYRRSLRDAVAPQLLTASEVTACERDADGFTLRLRHRESDEEYALSTGALVTATGYRAEVPGFLAPVADRIRWDERGRPVADEHFAIDHAGGRVFVQNAELHTHGFVAPDLGMGAWRNSAILAAVLGHEPYPLEQRVAFQTFGVPDGARTGALL</sequence>
<evidence type="ECO:0000256" key="10">
    <source>
        <dbReference type="ARBA" id="ARBA00023033"/>
    </source>
</evidence>
<gene>
    <name evidence="16" type="ORF">RDV89_18345</name>
</gene>
<evidence type="ECO:0000256" key="1">
    <source>
        <dbReference type="ARBA" id="ARBA00001974"/>
    </source>
</evidence>
<evidence type="ECO:0000313" key="16">
    <source>
        <dbReference type="EMBL" id="MDT9595055.1"/>
    </source>
</evidence>
<name>A0ABU3Q0L8_9ACTN</name>
<dbReference type="Gene3D" id="3.50.50.60">
    <property type="entry name" value="FAD/NAD(P)-binding domain"/>
    <property type="match status" value="1"/>
</dbReference>
<protein>
    <recommendedName>
        <fullName evidence="5">L-lysine N6-monooxygenase MbtG</fullName>
        <ecNumber evidence="4">1.14.13.59</ecNumber>
    </recommendedName>
    <alternativeName>
        <fullName evidence="14">Lysine 6-N-hydroxylase</fullName>
    </alternativeName>
    <alternativeName>
        <fullName evidence="13">Lysine N6-hydroxylase</fullName>
    </alternativeName>
    <alternativeName>
        <fullName evidence="11">Lysine-N-oxygenase</fullName>
    </alternativeName>
    <alternativeName>
        <fullName evidence="12">Mycobactin synthase protein G</fullName>
    </alternativeName>
</protein>
<evidence type="ECO:0000256" key="4">
    <source>
        <dbReference type="ARBA" id="ARBA00013076"/>
    </source>
</evidence>
<evidence type="ECO:0000313" key="17">
    <source>
        <dbReference type="Proteomes" id="UP001268542"/>
    </source>
</evidence>
<dbReference type="PANTHER" id="PTHR42802:SF1">
    <property type="entry name" value="L-ORNITHINE N(5)-MONOOXYGENASE"/>
    <property type="match status" value="1"/>
</dbReference>
<organism evidence="16 17">
    <name type="scientific">Nocardioides imazamoxiresistens</name>
    <dbReference type="NCBI Taxonomy" id="3231893"/>
    <lineage>
        <taxon>Bacteria</taxon>
        <taxon>Bacillati</taxon>
        <taxon>Actinomycetota</taxon>
        <taxon>Actinomycetes</taxon>
        <taxon>Propionibacteriales</taxon>
        <taxon>Nocardioidaceae</taxon>
        <taxon>Nocardioides</taxon>
    </lineage>
</organism>
<dbReference type="InterPro" id="IPR036188">
    <property type="entry name" value="FAD/NAD-bd_sf"/>
</dbReference>
<dbReference type="Proteomes" id="UP001268542">
    <property type="component" value="Unassembled WGS sequence"/>
</dbReference>
<comment type="caution">
    <text evidence="16">The sequence shown here is derived from an EMBL/GenBank/DDBJ whole genome shotgun (WGS) entry which is preliminary data.</text>
</comment>
<evidence type="ECO:0000256" key="14">
    <source>
        <dbReference type="ARBA" id="ARBA00032738"/>
    </source>
</evidence>
<keyword evidence="17" id="KW-1185">Reference proteome</keyword>
<evidence type="ECO:0000256" key="7">
    <source>
        <dbReference type="ARBA" id="ARBA00022827"/>
    </source>
</evidence>
<dbReference type="SUPFAM" id="SSF51905">
    <property type="entry name" value="FAD/NAD(P)-binding domain"/>
    <property type="match status" value="2"/>
</dbReference>
<dbReference type="PROSITE" id="PS51257">
    <property type="entry name" value="PROKAR_LIPOPROTEIN"/>
    <property type="match status" value="1"/>
</dbReference>
<keyword evidence="9" id="KW-0560">Oxidoreductase</keyword>
<proteinExistence type="inferred from homology"/>
<evidence type="ECO:0000256" key="6">
    <source>
        <dbReference type="ARBA" id="ARBA00022630"/>
    </source>
</evidence>
<keyword evidence="10 16" id="KW-0503">Monooxygenase</keyword>
<keyword evidence="7" id="KW-0274">FAD</keyword>
<keyword evidence="6" id="KW-0285">Flavoprotein</keyword>
<comment type="cofactor">
    <cofactor evidence="1">
        <name>FAD</name>
        <dbReference type="ChEBI" id="CHEBI:57692"/>
    </cofactor>
</comment>
<dbReference type="EC" id="1.14.13.59" evidence="4"/>
<keyword evidence="8" id="KW-0521">NADP</keyword>
<evidence type="ECO:0000256" key="13">
    <source>
        <dbReference type="ARBA" id="ARBA00032493"/>
    </source>
</evidence>
<reference evidence="16 17" key="1">
    <citation type="submission" date="2023-08" db="EMBL/GenBank/DDBJ databases">
        <title>Nocardioides seae sp. nov., a bacterium isolated from a soil.</title>
        <authorList>
            <person name="Wang X."/>
        </authorList>
    </citation>
    <scope>NUCLEOTIDE SEQUENCE [LARGE SCALE GENOMIC DNA]</scope>
    <source>
        <strain evidence="16 17">YZH12</strain>
    </source>
</reference>
<dbReference type="InterPro" id="IPR025700">
    <property type="entry name" value="Lys/Orn_oxygenase"/>
</dbReference>
<evidence type="ECO:0000256" key="2">
    <source>
        <dbReference type="ARBA" id="ARBA00004924"/>
    </source>
</evidence>
<dbReference type="RefSeq" id="WP_315735431.1">
    <property type="nucleotide sequence ID" value="NZ_JAVYII010000009.1"/>
</dbReference>
<comment type="pathway">
    <text evidence="2">Siderophore biosynthesis.</text>
</comment>
<comment type="similarity">
    <text evidence="3">Belongs to the lysine N(6)-hydroxylase/L-ornithine N(5)-oxygenase family.</text>
</comment>
<evidence type="ECO:0000256" key="15">
    <source>
        <dbReference type="ARBA" id="ARBA00048407"/>
    </source>
</evidence>